<reference evidence="3 4" key="1">
    <citation type="submission" date="2016-12" db="EMBL/GenBank/DDBJ databases">
        <authorList>
            <person name="Song W.-J."/>
            <person name="Kurnit D.M."/>
        </authorList>
    </citation>
    <scope>NUCLEOTIDE SEQUENCE [LARGE SCALE GENOMIC DNA]</scope>
    <source>
        <strain evidence="3 4">IMCC3135</strain>
    </source>
</reference>
<feature type="transmembrane region" description="Helical" evidence="1">
    <location>
        <begin position="35"/>
        <end position="60"/>
    </location>
</feature>
<dbReference type="InterPro" id="IPR050697">
    <property type="entry name" value="Adenylyl/Guanylyl_Cyclase_3/4"/>
</dbReference>
<dbReference type="OrthoDB" id="9806704at2"/>
<dbReference type="GO" id="GO:0035556">
    <property type="term" value="P:intracellular signal transduction"/>
    <property type="evidence" value="ECO:0007669"/>
    <property type="project" value="InterPro"/>
</dbReference>
<dbReference type="InterPro" id="IPR029787">
    <property type="entry name" value="Nucleotide_cyclase"/>
</dbReference>
<name>A0A2Z2P6D5_9GAMM</name>
<feature type="domain" description="Guanylate cyclase" evidence="2">
    <location>
        <begin position="440"/>
        <end position="572"/>
    </location>
</feature>
<keyword evidence="1" id="KW-0472">Membrane</keyword>
<dbReference type="GO" id="GO:0006171">
    <property type="term" value="P:cAMP biosynthetic process"/>
    <property type="evidence" value="ECO:0007669"/>
    <property type="project" value="TreeGrafter"/>
</dbReference>
<sequence>MQSAPDKARHGSIVKKNLVNPDAVPRWHGRIPITITLAAAIGLLVLVTVGVVFGVGVWIAQKNTFDLLNLNAQQTVAAEVNQFEQHLRPSENLTRFLAERISRGEVDPANKEQFSRMLIGALAGVQQVEVIGFIDTQLQSTSARRERELGSVIVSNTDQSSDPVFQSLLGRVSEGAVWGPPAWREEIQRSYLYRAHPVRRNGELIGAMVAVTSIEGLSTFISEHGIKSAGNSFILYGRDEVLAHWLLIDGYPNRSSEYPLPSLSRFGDPVLASIWQPAEPSRNPNKPVDGIQTHLLELFNDSYVYVYRSLKGFGPEPMIIGAYFQANNSVKEIRRMFAALVAGIVALLISLIAAIILGHRIARPIVRFSAAAGQIRELDVSQIEDLPGSMLRELNDQSIAFNTMLRALRWFELYVPKKIVERLIRQADVRDTISDAREITVMFTDIAGFTSVSEGMLAPEVAAFVNHHFSLLADCIEAEEGTIDKFMGDAVMAFWGAPDEQTDSAERACRAALAIASTIHEDNKQRLANGEQAVDIRIGIHTGMATVGNIGAPGRLNYTVIGDTVNIGQRLEQLGKEIYPTHNKVSILVSDKTAIKLSSAFTLAAAGNHKLKGRQDGMAVFEIVTDIA</sequence>
<feature type="transmembrane region" description="Helical" evidence="1">
    <location>
        <begin position="336"/>
        <end position="357"/>
    </location>
</feature>
<dbReference type="KEGG" id="gai:IMCC3135_26795"/>
<dbReference type="PANTHER" id="PTHR43081:SF1">
    <property type="entry name" value="ADENYLATE CYCLASE, TERMINAL-DIFFERENTIATION SPECIFIC"/>
    <property type="match status" value="1"/>
</dbReference>
<dbReference type="PANTHER" id="PTHR43081">
    <property type="entry name" value="ADENYLATE CYCLASE, TERMINAL-DIFFERENTIATION SPECIFIC-RELATED"/>
    <property type="match status" value="1"/>
</dbReference>
<gene>
    <name evidence="3" type="primary">cyaA_7</name>
    <name evidence="3" type="ORF">IMCC3135_26795</name>
</gene>
<dbReference type="Pfam" id="PF00211">
    <property type="entry name" value="Guanylate_cyc"/>
    <property type="match status" value="1"/>
</dbReference>
<proteinExistence type="predicted"/>
<dbReference type="Gene3D" id="3.30.70.1230">
    <property type="entry name" value="Nucleotide cyclase"/>
    <property type="match status" value="1"/>
</dbReference>
<dbReference type="EMBL" id="CP018632">
    <property type="protein sequence ID" value="ASJ75414.1"/>
    <property type="molecule type" value="Genomic_DNA"/>
</dbReference>
<keyword evidence="4" id="KW-1185">Reference proteome</keyword>
<accession>A0A2Z2P6D5</accession>
<evidence type="ECO:0000313" key="3">
    <source>
        <dbReference type="EMBL" id="ASJ75414.1"/>
    </source>
</evidence>
<dbReference type="SUPFAM" id="SSF55073">
    <property type="entry name" value="Nucleotide cyclase"/>
    <property type="match status" value="1"/>
</dbReference>
<dbReference type="GO" id="GO:0004016">
    <property type="term" value="F:adenylate cyclase activity"/>
    <property type="evidence" value="ECO:0007669"/>
    <property type="project" value="UniProtKB-EC"/>
</dbReference>
<dbReference type="Gene3D" id="6.10.340.10">
    <property type="match status" value="1"/>
</dbReference>
<dbReference type="InterPro" id="IPR001054">
    <property type="entry name" value="A/G_cyclase"/>
</dbReference>
<keyword evidence="1" id="KW-0812">Transmembrane</keyword>
<organism evidence="3 4">
    <name type="scientific">Granulosicoccus antarcticus IMCC3135</name>
    <dbReference type="NCBI Taxonomy" id="1192854"/>
    <lineage>
        <taxon>Bacteria</taxon>
        <taxon>Pseudomonadati</taxon>
        <taxon>Pseudomonadota</taxon>
        <taxon>Gammaproteobacteria</taxon>
        <taxon>Chromatiales</taxon>
        <taxon>Granulosicoccaceae</taxon>
        <taxon>Granulosicoccus</taxon>
    </lineage>
</organism>
<dbReference type="Proteomes" id="UP000250079">
    <property type="component" value="Chromosome"/>
</dbReference>
<keyword evidence="1" id="KW-1133">Transmembrane helix</keyword>
<dbReference type="AlphaFoldDB" id="A0A2Z2P6D5"/>
<dbReference type="PROSITE" id="PS50125">
    <property type="entry name" value="GUANYLATE_CYCLASE_2"/>
    <property type="match status" value="1"/>
</dbReference>
<dbReference type="EC" id="4.6.1.1" evidence="3"/>
<evidence type="ECO:0000259" key="2">
    <source>
        <dbReference type="PROSITE" id="PS50125"/>
    </source>
</evidence>
<evidence type="ECO:0000313" key="4">
    <source>
        <dbReference type="Proteomes" id="UP000250079"/>
    </source>
</evidence>
<evidence type="ECO:0000256" key="1">
    <source>
        <dbReference type="SAM" id="Phobius"/>
    </source>
</evidence>
<dbReference type="SMART" id="SM00044">
    <property type="entry name" value="CYCc"/>
    <property type="match status" value="1"/>
</dbReference>
<protein>
    <submittedName>
        <fullName evidence="3">Adenylate cyclase 1</fullName>
        <ecNumber evidence="3">4.6.1.1</ecNumber>
    </submittedName>
</protein>
<dbReference type="CDD" id="cd07302">
    <property type="entry name" value="CHD"/>
    <property type="match status" value="1"/>
</dbReference>
<keyword evidence="3" id="KW-0456">Lyase</keyword>